<comment type="caution">
    <text evidence="1">The sequence shown here is derived from an EMBL/GenBank/DDBJ whole genome shotgun (WGS) entry which is preliminary data.</text>
</comment>
<dbReference type="SUPFAM" id="SSF53448">
    <property type="entry name" value="Nucleotide-diphospho-sugar transferases"/>
    <property type="match status" value="1"/>
</dbReference>
<dbReference type="Proteomes" id="UP000011704">
    <property type="component" value="Unassembled WGS sequence"/>
</dbReference>
<dbReference type="HOGENOM" id="CLU_559999_0_0_0"/>
<dbReference type="AlphaFoldDB" id="M1YWW3"/>
<evidence type="ECO:0000313" key="1">
    <source>
        <dbReference type="EMBL" id="CCQ89782.1"/>
    </source>
</evidence>
<gene>
    <name evidence="1" type="ORF">NITGR_170039</name>
</gene>
<dbReference type="RefSeq" id="WP_005006556.1">
    <property type="nucleotide sequence ID" value="NZ_HG422173.1"/>
</dbReference>
<proteinExistence type="predicted"/>
<reference evidence="1 2" key="1">
    <citation type="journal article" date="2013" name="Front. Microbiol.">
        <title>The genome of Nitrospina gracilis illuminates the metabolism and evolution of the major marine nitrite oxidizer.</title>
        <authorList>
            <person name="Luecker S."/>
            <person name="Nowka B."/>
            <person name="Rattei T."/>
            <person name="Spieck E."/>
            <person name="and Daims H."/>
        </authorList>
    </citation>
    <scope>NUCLEOTIDE SEQUENCE [LARGE SCALE GENOMIC DNA]</scope>
    <source>
        <strain evidence="1 2">3/211</strain>
    </source>
</reference>
<evidence type="ECO:0000313" key="2">
    <source>
        <dbReference type="Proteomes" id="UP000011704"/>
    </source>
</evidence>
<dbReference type="EMBL" id="CAQJ01000019">
    <property type="protein sequence ID" value="CCQ89782.1"/>
    <property type="molecule type" value="Genomic_DNA"/>
</dbReference>
<accession>M1YWW3</accession>
<dbReference type="STRING" id="1266370.NITGR_170039"/>
<dbReference type="Gene3D" id="3.90.550.10">
    <property type="entry name" value="Spore Coat Polysaccharide Biosynthesis Protein SpsA, Chain A"/>
    <property type="match status" value="1"/>
</dbReference>
<protein>
    <submittedName>
        <fullName evidence="1">Uncharacterized protein</fullName>
    </submittedName>
</protein>
<sequence>MEILFKNELAAPPQVTFVLLDWSCRESFHALDYFNDQSLPRDRYEILWIEFYSRRAPEIATRLEADLKAGRPPAVDQWIVLDFPDDLYYHKHLMYNVGLAAARGRIVTFCDSDAMVRPTFAGSVVQAFEEAAGTSGEAPGIVLHHDEVRNADRRHYPFNQPDFEDFLNGHCLNWNAEAQTTTGLLDHEDPIHSRNYGACMSARRADLIALGGADEHTDFLGHICGPYEMTWRMVNAGRRELWHPSEFLYHTWHPGTDGSHDHRGPHDGRNVSTTALAHRITGRTRPFRENAAIRLLREGEKPQGTSALVQLAVEQADTAHMKKPPSATHHRLKALDASALCGMAHQFGKRARRALATHRTPRDLTRALFVTPFYFLRELLHQNSQFHVNCETFLDNLDAEKIPSIALFGGGDVAEKLSRLAPGHNVRIEAVYGPNAGTTAFGQRIQNAKKIIEFTGPIIIGSRQDAERLAGQLRAWGVDADRIRVVL</sequence>
<dbReference type="CDD" id="cd00761">
    <property type="entry name" value="Glyco_tranf_GTA_type"/>
    <property type="match status" value="1"/>
</dbReference>
<dbReference type="OrthoDB" id="9801954at2"/>
<dbReference type="InParanoid" id="M1YWW3"/>
<organism evidence="1 2">
    <name type="scientific">Nitrospina gracilis (strain 3/211)</name>
    <dbReference type="NCBI Taxonomy" id="1266370"/>
    <lineage>
        <taxon>Bacteria</taxon>
        <taxon>Pseudomonadati</taxon>
        <taxon>Nitrospinota/Tectimicrobiota group</taxon>
        <taxon>Nitrospinota</taxon>
        <taxon>Nitrospinia</taxon>
        <taxon>Nitrospinales</taxon>
        <taxon>Nitrospinaceae</taxon>
        <taxon>Nitrospina</taxon>
    </lineage>
</organism>
<keyword evidence="2" id="KW-1185">Reference proteome</keyword>
<name>M1YWW3_NITG3</name>
<dbReference type="InterPro" id="IPR029044">
    <property type="entry name" value="Nucleotide-diphossugar_trans"/>
</dbReference>